<gene>
    <name evidence="3" type="ORF">TWF679_000511</name>
    <name evidence="2" type="ORF">TWF788_002119</name>
</gene>
<accession>A0A6G1M2P5</accession>
<dbReference type="EMBL" id="WIWT01000101">
    <property type="protein sequence ID" value="KAF3201024.1"/>
    <property type="molecule type" value="Genomic_DNA"/>
</dbReference>
<organism evidence="3 5">
    <name type="scientific">Orbilia oligospora</name>
    <name type="common">Nematode-trapping fungus</name>
    <name type="synonym">Arthrobotrys oligospora</name>
    <dbReference type="NCBI Taxonomy" id="2813651"/>
    <lineage>
        <taxon>Eukaryota</taxon>
        <taxon>Fungi</taxon>
        <taxon>Dikarya</taxon>
        <taxon>Ascomycota</taxon>
        <taxon>Pezizomycotina</taxon>
        <taxon>Orbiliomycetes</taxon>
        <taxon>Orbiliales</taxon>
        <taxon>Orbiliaceae</taxon>
        <taxon>Orbilia</taxon>
    </lineage>
</organism>
<dbReference type="Proteomes" id="UP000479691">
    <property type="component" value="Unassembled WGS sequence"/>
</dbReference>
<feature type="compositionally biased region" description="Basic and acidic residues" evidence="1">
    <location>
        <begin position="82"/>
        <end position="92"/>
    </location>
</feature>
<name>A0A6G1M2P5_ORBOL</name>
<dbReference type="EMBL" id="JAABOE010000136">
    <property type="protein sequence ID" value="KAF3162144.1"/>
    <property type="molecule type" value="Genomic_DNA"/>
</dbReference>
<evidence type="ECO:0000313" key="3">
    <source>
        <dbReference type="EMBL" id="KAF3201024.1"/>
    </source>
</evidence>
<dbReference type="AlphaFoldDB" id="A0A6G1M2P5"/>
<evidence type="ECO:0000256" key="1">
    <source>
        <dbReference type="SAM" id="MobiDB-lite"/>
    </source>
</evidence>
<evidence type="ECO:0000313" key="2">
    <source>
        <dbReference type="EMBL" id="KAF3162144.1"/>
    </source>
</evidence>
<proteinExistence type="predicted"/>
<evidence type="ECO:0000313" key="5">
    <source>
        <dbReference type="Proteomes" id="UP000614610"/>
    </source>
</evidence>
<evidence type="ECO:0000313" key="4">
    <source>
        <dbReference type="Proteomes" id="UP000479691"/>
    </source>
</evidence>
<protein>
    <submittedName>
        <fullName evidence="3">Uncharacterized protein</fullName>
    </submittedName>
</protein>
<feature type="region of interest" description="Disordered" evidence="1">
    <location>
        <begin position="69"/>
        <end position="120"/>
    </location>
</feature>
<reference evidence="3 4" key="1">
    <citation type="submission" date="2019-06" db="EMBL/GenBank/DDBJ databases">
        <authorList>
            <person name="Palmer J.M."/>
        </authorList>
    </citation>
    <scope>NUCLEOTIDE SEQUENCE</scope>
    <source>
        <strain evidence="3">TWF679</strain>
        <strain evidence="2 4">TWF788</strain>
    </source>
</reference>
<dbReference type="Proteomes" id="UP000614610">
    <property type="component" value="Unassembled WGS sequence"/>
</dbReference>
<sequence length="120" mass="12901">METPLRPAPLLLPVFELTTPSKFVDIDVPCVDVDAIVVDPDEIASSESETPKGDFGLFQGHGILKTPVGPGRANGCLLSRPSDPERQGEFHRGRGTLKRSISDRNDDLVPGTHKGKSENG</sequence>
<comment type="caution">
    <text evidence="3">The sequence shown here is derived from an EMBL/GenBank/DDBJ whole genome shotgun (WGS) entry which is preliminary data.</text>
</comment>